<dbReference type="Gene3D" id="3.80.10.10">
    <property type="entry name" value="Ribonuclease Inhibitor"/>
    <property type="match status" value="1"/>
</dbReference>
<dbReference type="SUPFAM" id="SSF81383">
    <property type="entry name" value="F-box domain"/>
    <property type="match status" value="1"/>
</dbReference>
<feature type="domain" description="At1g61320/AtMIF1 LRR" evidence="3">
    <location>
        <begin position="175"/>
        <end position="567"/>
    </location>
</feature>
<dbReference type="ExpressionAtlas" id="R7VYG4">
    <property type="expression patterns" value="baseline"/>
</dbReference>
<evidence type="ECO:0000256" key="1">
    <source>
        <dbReference type="SAM" id="MobiDB-lite"/>
    </source>
</evidence>
<dbReference type="InterPro" id="IPR001810">
    <property type="entry name" value="F-box_dom"/>
</dbReference>
<evidence type="ECO:0000313" key="4">
    <source>
        <dbReference type="EnsemblPlants" id="EMT00044"/>
    </source>
</evidence>
<dbReference type="Pfam" id="PF23622">
    <property type="entry name" value="LRR_At1g61320_AtMIF1"/>
    <property type="match status" value="1"/>
</dbReference>
<evidence type="ECO:0000259" key="2">
    <source>
        <dbReference type="Pfam" id="PF00646"/>
    </source>
</evidence>
<name>R7VYG4_AEGTA</name>
<proteinExistence type="predicted"/>
<dbReference type="InterPro" id="IPR036047">
    <property type="entry name" value="F-box-like_dom_sf"/>
</dbReference>
<evidence type="ECO:0008006" key="5">
    <source>
        <dbReference type="Google" id="ProtNLM"/>
    </source>
</evidence>
<dbReference type="EnsemblPlants" id="EMT00044">
    <property type="protein sequence ID" value="EMT00044"/>
    <property type="gene ID" value="F775_03193"/>
</dbReference>
<evidence type="ECO:0000259" key="3">
    <source>
        <dbReference type="Pfam" id="PF23622"/>
    </source>
</evidence>
<organism evidence="4">
    <name type="scientific">Aegilops tauschii</name>
    <name type="common">Tausch's goatgrass</name>
    <name type="synonym">Aegilops squarrosa</name>
    <dbReference type="NCBI Taxonomy" id="37682"/>
    <lineage>
        <taxon>Eukaryota</taxon>
        <taxon>Viridiplantae</taxon>
        <taxon>Streptophyta</taxon>
        <taxon>Embryophyta</taxon>
        <taxon>Tracheophyta</taxon>
        <taxon>Spermatophyta</taxon>
        <taxon>Magnoliopsida</taxon>
        <taxon>Liliopsida</taxon>
        <taxon>Poales</taxon>
        <taxon>Poaceae</taxon>
        <taxon>BOP clade</taxon>
        <taxon>Pooideae</taxon>
        <taxon>Triticodae</taxon>
        <taxon>Triticeae</taxon>
        <taxon>Triticinae</taxon>
        <taxon>Aegilops</taxon>
    </lineage>
</organism>
<feature type="region of interest" description="Disordered" evidence="1">
    <location>
        <begin position="14"/>
        <end position="38"/>
    </location>
</feature>
<dbReference type="InterPro" id="IPR053772">
    <property type="entry name" value="At1g61320/At1g61330-like"/>
</dbReference>
<accession>R7VYG4</accession>
<sequence>MELAELIIAMKKRRRQIQADSKPANPTPDSNIPSNNRPKYSEQLSIIEISELLPAITVAHDSTSSEMKLGSTSIASVAKRTRPSCEQDDYSQGTKIMRYSGPELPEDIWCHIHALLPLPDAARAGCVSREFLRSWRCHPNLTFSQETLGVKRTFSEKICGSDTLAWKFTKIVDQIMEKRAGIGVKIFKLEHCGSRIYTRHLKSWLQVAVNPGLEELVLSLPVVYDAKYYNFPCSLLFNGNGKSISYLNLKGCAFHPVAGLGCLRKLHLSRVHITGDELGCLLSNSLVLKELNLSQCNKITCLKIPCLLNQFNHLTVFGCKTLELIENKAPNLCTVRIDTTLVRLPFGDSLRVNNLEMLWAFEYNLVYYARADLPRIMPNLETLGISSAGEVLNTPIITAKFLHLKLLEICLSVAEGAFSPAYDYLSLAFFLDACPVLETFKLSVCQTRMKHDPVSGDSSLLRKMPGHHHASIKNVKIDGFCSAKSMIELTCHILDNATSLENLKLDPIYVGGYEHVDRLTVHEIGDCSPHTGQRMIREAHKAVLAIEKYIVGKVPPNVKLNIKKPCSQCHSVK</sequence>
<protein>
    <recommendedName>
        <fullName evidence="5">F-box domain-containing protein</fullName>
    </recommendedName>
</protein>
<dbReference type="AlphaFoldDB" id="R7VYG4"/>
<reference evidence="4" key="1">
    <citation type="submission" date="2015-06" db="UniProtKB">
        <authorList>
            <consortium name="EnsemblPlants"/>
        </authorList>
    </citation>
    <scope>IDENTIFICATION</scope>
</reference>
<dbReference type="PANTHER" id="PTHR34145:SF41">
    <property type="entry name" value="OS02G0729251 PROTEIN"/>
    <property type="match status" value="1"/>
</dbReference>
<dbReference type="PANTHER" id="PTHR34145">
    <property type="entry name" value="OS02G0105600 PROTEIN"/>
    <property type="match status" value="1"/>
</dbReference>
<dbReference type="SUPFAM" id="SSF52047">
    <property type="entry name" value="RNI-like"/>
    <property type="match status" value="1"/>
</dbReference>
<dbReference type="Pfam" id="PF00646">
    <property type="entry name" value="F-box"/>
    <property type="match status" value="1"/>
</dbReference>
<dbReference type="InterPro" id="IPR055357">
    <property type="entry name" value="LRR_At1g61320_AtMIF1"/>
</dbReference>
<dbReference type="CDD" id="cd09917">
    <property type="entry name" value="F-box_SF"/>
    <property type="match status" value="1"/>
</dbReference>
<feature type="compositionally biased region" description="Polar residues" evidence="1">
    <location>
        <begin position="27"/>
        <end position="38"/>
    </location>
</feature>
<feature type="domain" description="F-box" evidence="2">
    <location>
        <begin position="103"/>
        <end position="136"/>
    </location>
</feature>
<dbReference type="InterPro" id="IPR032675">
    <property type="entry name" value="LRR_dom_sf"/>
</dbReference>